<dbReference type="InterPro" id="IPR011701">
    <property type="entry name" value="MFS"/>
</dbReference>
<keyword evidence="4 5" id="KW-0472">Membrane</keyword>
<evidence type="ECO:0000256" key="1">
    <source>
        <dbReference type="ARBA" id="ARBA00004141"/>
    </source>
</evidence>
<dbReference type="EMBL" id="QDEB01040987">
    <property type="protein sequence ID" value="RZC38691.1"/>
    <property type="molecule type" value="Genomic_DNA"/>
</dbReference>
<feature type="transmembrane region" description="Helical" evidence="5">
    <location>
        <begin position="331"/>
        <end position="354"/>
    </location>
</feature>
<name>A0A482W0L9_ASBVE</name>
<evidence type="ECO:0000256" key="4">
    <source>
        <dbReference type="ARBA" id="ARBA00023136"/>
    </source>
</evidence>
<feature type="transmembrane region" description="Helical" evidence="5">
    <location>
        <begin position="531"/>
        <end position="548"/>
    </location>
</feature>
<dbReference type="OrthoDB" id="3026777at2759"/>
<evidence type="ECO:0000256" key="2">
    <source>
        <dbReference type="ARBA" id="ARBA00022692"/>
    </source>
</evidence>
<dbReference type="Proteomes" id="UP000292052">
    <property type="component" value="Unassembled WGS sequence"/>
</dbReference>
<feature type="transmembrane region" description="Helical" evidence="5">
    <location>
        <begin position="560"/>
        <end position="581"/>
    </location>
</feature>
<dbReference type="GO" id="GO:0016020">
    <property type="term" value="C:membrane"/>
    <property type="evidence" value="ECO:0007669"/>
    <property type="project" value="UniProtKB-SubCell"/>
</dbReference>
<evidence type="ECO:0000259" key="6">
    <source>
        <dbReference type="Pfam" id="PF05154"/>
    </source>
</evidence>
<feature type="transmembrane region" description="Helical" evidence="5">
    <location>
        <begin position="459"/>
        <end position="480"/>
    </location>
</feature>
<feature type="transmembrane region" description="Helical" evidence="5">
    <location>
        <begin position="434"/>
        <end position="453"/>
    </location>
</feature>
<dbReference type="Pfam" id="PF05154">
    <property type="entry name" value="TM2"/>
    <property type="match status" value="1"/>
</dbReference>
<protein>
    <submittedName>
        <fullName evidence="7">Solute carrier family 46 member 3-like</fullName>
    </submittedName>
</protein>
<sequence>MASTADLVTESAADKSPEPKTFLKMTSKEKLSYIAEVVTVEPIVAAYVLAATICGPALLNLEVEKSCRSNLAFNDSVCDAILHEEAPNFTVEIKAIQAMVSNMHSWQVPLQSVMPLVLVLFLGSYSDRHKMRKPFLLFPFFGELLAVAGCIVSVIFMKEWSLEVQGVLQTVVPSLFGGQAMLIMAAFAYIADVSTVEMRTLRVGVVQIVLMICLPIAQAASGVLFEKIGYIWMLIMAGGFYTFAIIYGIFWVKEPRQPDVISKKSFIMDAFDPQHAIETFNLLLKKSPGNNRVFILAFLVIYFAYSTVNTGEGSVFYSYIIGPFNWGPTEFSYFITANTIVHLIGKITGTLLGVPLFTHLFHFGDLVILGLTLVDKIVANIIFGLAKTGTMLYVAMVVSVITGISPIAIRSMATKIVSQDDLGKAQSLFGIGEALGPAVAAPIYNTVIFVNTLDTLPSAYFYFGALLYALCMIVIGWMYYATKKIEKSEESPNNLNMNGNVPCIAVDGLKCKETSNGTFTREMPCKWTNGYSFETALLLSIFLGMFGVDRFYLGYPAIGLAKFCTLGFMFLGQLVDIVLIATQVVGPADGSAYVIPYYGPGVQVIRSDNWTYRLKQDDW</sequence>
<evidence type="ECO:0000256" key="5">
    <source>
        <dbReference type="SAM" id="Phobius"/>
    </source>
</evidence>
<feature type="transmembrane region" description="Helical" evidence="5">
    <location>
        <begin position="33"/>
        <end position="59"/>
    </location>
</feature>
<dbReference type="Pfam" id="PF07690">
    <property type="entry name" value="MFS_1"/>
    <property type="match status" value="1"/>
</dbReference>
<feature type="transmembrane region" description="Helical" evidence="5">
    <location>
        <begin position="230"/>
        <end position="252"/>
    </location>
</feature>
<dbReference type="GO" id="GO:0022857">
    <property type="term" value="F:transmembrane transporter activity"/>
    <property type="evidence" value="ECO:0007669"/>
    <property type="project" value="InterPro"/>
</dbReference>
<dbReference type="Gene3D" id="1.20.1250.20">
    <property type="entry name" value="MFS general substrate transporter like domains"/>
    <property type="match status" value="1"/>
</dbReference>
<gene>
    <name evidence="7" type="ORF">BDFB_006586</name>
</gene>
<feature type="transmembrane region" description="Helical" evidence="5">
    <location>
        <begin position="366"/>
        <end position="386"/>
    </location>
</feature>
<organism evidence="7 8">
    <name type="scientific">Asbolus verrucosus</name>
    <name type="common">Desert ironclad beetle</name>
    <dbReference type="NCBI Taxonomy" id="1661398"/>
    <lineage>
        <taxon>Eukaryota</taxon>
        <taxon>Metazoa</taxon>
        <taxon>Ecdysozoa</taxon>
        <taxon>Arthropoda</taxon>
        <taxon>Hexapoda</taxon>
        <taxon>Insecta</taxon>
        <taxon>Pterygota</taxon>
        <taxon>Neoptera</taxon>
        <taxon>Endopterygota</taxon>
        <taxon>Coleoptera</taxon>
        <taxon>Polyphaga</taxon>
        <taxon>Cucujiformia</taxon>
        <taxon>Tenebrionidae</taxon>
        <taxon>Pimeliinae</taxon>
        <taxon>Asbolus</taxon>
    </lineage>
</organism>
<dbReference type="PANTHER" id="PTHR23507:SF1">
    <property type="entry name" value="FI18259P1-RELATED"/>
    <property type="match status" value="1"/>
</dbReference>
<feature type="domain" description="TM2" evidence="6">
    <location>
        <begin position="530"/>
        <end position="578"/>
    </location>
</feature>
<proteinExistence type="predicted"/>
<reference evidence="7 8" key="1">
    <citation type="submission" date="2017-03" db="EMBL/GenBank/DDBJ databases">
        <title>Genome of the blue death feigning beetle - Asbolus verrucosus.</title>
        <authorList>
            <person name="Rider S.D."/>
        </authorList>
    </citation>
    <scope>NUCLEOTIDE SEQUENCE [LARGE SCALE GENOMIC DNA]</scope>
    <source>
        <strain evidence="7">Butters</strain>
        <tissue evidence="7">Head and leg muscle</tissue>
    </source>
</reference>
<dbReference type="PANTHER" id="PTHR23507">
    <property type="entry name" value="ZGC:174356"/>
    <property type="match status" value="1"/>
</dbReference>
<accession>A0A482W0L9</accession>
<evidence type="ECO:0000256" key="3">
    <source>
        <dbReference type="ARBA" id="ARBA00022989"/>
    </source>
</evidence>
<dbReference type="AlphaFoldDB" id="A0A482W0L9"/>
<feature type="transmembrane region" description="Helical" evidence="5">
    <location>
        <begin position="293"/>
        <end position="311"/>
    </location>
</feature>
<keyword evidence="2 5" id="KW-0812">Transmembrane</keyword>
<evidence type="ECO:0000313" key="7">
    <source>
        <dbReference type="EMBL" id="RZC38691.1"/>
    </source>
</evidence>
<comment type="subcellular location">
    <subcellularLocation>
        <location evidence="1">Membrane</location>
        <topology evidence="1">Multi-pass membrane protein</topology>
    </subcellularLocation>
</comment>
<feature type="transmembrane region" description="Helical" evidence="5">
    <location>
        <begin position="135"/>
        <end position="156"/>
    </location>
</feature>
<dbReference type="SUPFAM" id="SSF103473">
    <property type="entry name" value="MFS general substrate transporter"/>
    <property type="match status" value="1"/>
</dbReference>
<keyword evidence="3 5" id="KW-1133">Transmembrane helix</keyword>
<feature type="transmembrane region" description="Helical" evidence="5">
    <location>
        <begin position="392"/>
        <end position="413"/>
    </location>
</feature>
<feature type="transmembrane region" description="Helical" evidence="5">
    <location>
        <begin position="203"/>
        <end position="224"/>
    </location>
</feature>
<feature type="transmembrane region" description="Helical" evidence="5">
    <location>
        <begin position="168"/>
        <end position="191"/>
    </location>
</feature>
<evidence type="ECO:0000313" key="8">
    <source>
        <dbReference type="Proteomes" id="UP000292052"/>
    </source>
</evidence>
<keyword evidence="8" id="KW-1185">Reference proteome</keyword>
<comment type="caution">
    <text evidence="7">The sequence shown here is derived from an EMBL/GenBank/DDBJ whole genome shotgun (WGS) entry which is preliminary data.</text>
</comment>
<dbReference type="InterPro" id="IPR036259">
    <property type="entry name" value="MFS_trans_sf"/>
</dbReference>
<dbReference type="InterPro" id="IPR007829">
    <property type="entry name" value="TM2"/>
</dbReference>
<feature type="transmembrane region" description="Helical" evidence="5">
    <location>
        <begin position="106"/>
        <end position="123"/>
    </location>
</feature>